<dbReference type="Pfam" id="PF00107">
    <property type="entry name" value="ADH_zinc_N"/>
    <property type="match status" value="1"/>
</dbReference>
<dbReference type="EMBL" id="JBHUCX010000013">
    <property type="protein sequence ID" value="MFD1673896.1"/>
    <property type="molecule type" value="Genomic_DNA"/>
</dbReference>
<proteinExistence type="inferred from homology"/>
<dbReference type="InterPro" id="IPR002328">
    <property type="entry name" value="ADH_Zn_CS"/>
</dbReference>
<accession>A0ABW4JE35</accession>
<comment type="similarity">
    <text evidence="4">Belongs to the zinc-containing alcohol dehydrogenase family.</text>
</comment>
<dbReference type="SUPFAM" id="SSF51735">
    <property type="entry name" value="NAD(P)-binding Rossmann-fold domains"/>
    <property type="match status" value="1"/>
</dbReference>
<comment type="caution">
    <text evidence="6">The sequence shown here is derived from an EMBL/GenBank/DDBJ whole genome shotgun (WGS) entry which is preliminary data.</text>
</comment>
<evidence type="ECO:0000256" key="3">
    <source>
        <dbReference type="ARBA" id="ARBA00023002"/>
    </source>
</evidence>
<sequence>MKASVLAGPSQSKVMDIPTPEIGSEEVLVRVQLCGVCASELPAWVNGQGGGQRVFGHEAVGVVASVGENVVGFAPGDRVTGLIFQAFAEYAKADYRNLAKVPAGLADMEALGEPLSCLVSGANRIDVALGDRVAVIGPGFMGLGFMQLMKLKGAGQITAVAIRDASLRHAARFGANVTLHPDEVTDDDKVVNWADISLNRGIPIVAECSGTQSGLDLASEMTSAHGIMSIVGFHQGNNGNRNVNMEQWNFKAITVVNAHERRRPLQMEAMKNGLSLIEQGLFNMKDMITHKYALDEVDHAFTAMMDKPEDFIKAVITIS</sequence>
<dbReference type="RefSeq" id="WP_377941476.1">
    <property type="nucleotide sequence ID" value="NZ_JBHUCX010000013.1"/>
</dbReference>
<organism evidence="6 7">
    <name type="scientific">Alicyclobacillus fodiniaquatilis</name>
    <dbReference type="NCBI Taxonomy" id="1661150"/>
    <lineage>
        <taxon>Bacteria</taxon>
        <taxon>Bacillati</taxon>
        <taxon>Bacillota</taxon>
        <taxon>Bacilli</taxon>
        <taxon>Bacillales</taxon>
        <taxon>Alicyclobacillaceae</taxon>
        <taxon>Alicyclobacillus</taxon>
    </lineage>
</organism>
<dbReference type="PROSITE" id="PS00059">
    <property type="entry name" value="ADH_ZINC"/>
    <property type="match status" value="1"/>
</dbReference>
<dbReference type="InterPro" id="IPR013154">
    <property type="entry name" value="ADH-like_N"/>
</dbReference>
<dbReference type="InterPro" id="IPR050129">
    <property type="entry name" value="Zn_alcohol_dh"/>
</dbReference>
<dbReference type="SMART" id="SM00829">
    <property type="entry name" value="PKS_ER"/>
    <property type="match status" value="1"/>
</dbReference>
<evidence type="ECO:0000256" key="2">
    <source>
        <dbReference type="ARBA" id="ARBA00022833"/>
    </source>
</evidence>
<keyword evidence="7" id="KW-1185">Reference proteome</keyword>
<dbReference type="Pfam" id="PF08240">
    <property type="entry name" value="ADH_N"/>
    <property type="match status" value="1"/>
</dbReference>
<evidence type="ECO:0000259" key="5">
    <source>
        <dbReference type="SMART" id="SM00829"/>
    </source>
</evidence>
<keyword evidence="1 4" id="KW-0479">Metal-binding</keyword>
<comment type="cofactor">
    <cofactor evidence="4">
        <name>Zn(2+)</name>
        <dbReference type="ChEBI" id="CHEBI:29105"/>
    </cofactor>
</comment>
<dbReference type="Proteomes" id="UP001597079">
    <property type="component" value="Unassembled WGS sequence"/>
</dbReference>
<dbReference type="InterPro" id="IPR036291">
    <property type="entry name" value="NAD(P)-bd_dom_sf"/>
</dbReference>
<dbReference type="InterPro" id="IPR020843">
    <property type="entry name" value="ER"/>
</dbReference>
<gene>
    <name evidence="6" type="ORF">ACFSB2_04135</name>
</gene>
<keyword evidence="2 4" id="KW-0862">Zinc</keyword>
<evidence type="ECO:0000256" key="1">
    <source>
        <dbReference type="ARBA" id="ARBA00022723"/>
    </source>
</evidence>
<dbReference type="Gene3D" id="3.90.180.10">
    <property type="entry name" value="Medium-chain alcohol dehydrogenases, catalytic domain"/>
    <property type="match status" value="2"/>
</dbReference>
<dbReference type="Gene3D" id="3.40.50.720">
    <property type="entry name" value="NAD(P)-binding Rossmann-like Domain"/>
    <property type="match status" value="1"/>
</dbReference>
<dbReference type="InterPro" id="IPR011032">
    <property type="entry name" value="GroES-like_sf"/>
</dbReference>
<feature type="domain" description="Enoyl reductase (ER)" evidence="5">
    <location>
        <begin position="8"/>
        <end position="316"/>
    </location>
</feature>
<evidence type="ECO:0000256" key="4">
    <source>
        <dbReference type="RuleBase" id="RU361277"/>
    </source>
</evidence>
<dbReference type="PANTHER" id="PTHR43401">
    <property type="entry name" value="L-THREONINE 3-DEHYDROGENASE"/>
    <property type="match status" value="1"/>
</dbReference>
<dbReference type="SUPFAM" id="SSF50129">
    <property type="entry name" value="GroES-like"/>
    <property type="match status" value="1"/>
</dbReference>
<dbReference type="PANTHER" id="PTHR43401:SF2">
    <property type="entry name" value="L-THREONINE 3-DEHYDROGENASE"/>
    <property type="match status" value="1"/>
</dbReference>
<dbReference type="InterPro" id="IPR013149">
    <property type="entry name" value="ADH-like_C"/>
</dbReference>
<keyword evidence="3" id="KW-0560">Oxidoreductase</keyword>
<name>A0ABW4JE35_9BACL</name>
<evidence type="ECO:0000313" key="7">
    <source>
        <dbReference type="Proteomes" id="UP001597079"/>
    </source>
</evidence>
<protein>
    <submittedName>
        <fullName evidence="6">Zinc-binding dehydrogenase</fullName>
    </submittedName>
</protein>
<evidence type="ECO:0000313" key="6">
    <source>
        <dbReference type="EMBL" id="MFD1673896.1"/>
    </source>
</evidence>
<reference evidence="7" key="1">
    <citation type="journal article" date="2019" name="Int. J. Syst. Evol. Microbiol.">
        <title>The Global Catalogue of Microorganisms (GCM) 10K type strain sequencing project: providing services to taxonomists for standard genome sequencing and annotation.</title>
        <authorList>
            <consortium name="The Broad Institute Genomics Platform"/>
            <consortium name="The Broad Institute Genome Sequencing Center for Infectious Disease"/>
            <person name="Wu L."/>
            <person name="Ma J."/>
        </authorList>
    </citation>
    <scope>NUCLEOTIDE SEQUENCE [LARGE SCALE GENOMIC DNA]</scope>
    <source>
        <strain evidence="7">CGMCC 1.12286</strain>
    </source>
</reference>